<keyword evidence="2 5" id="KW-0808">Transferase</keyword>
<name>A0A7W3ITJ0_9ACTN</name>
<dbReference type="AlphaFoldDB" id="A0A7W3ITJ0"/>
<evidence type="ECO:0000256" key="1">
    <source>
        <dbReference type="ARBA" id="ARBA00022676"/>
    </source>
</evidence>
<proteinExistence type="predicted"/>
<dbReference type="Pfam" id="PF13692">
    <property type="entry name" value="Glyco_trans_1_4"/>
    <property type="match status" value="1"/>
</dbReference>
<evidence type="ECO:0000256" key="2">
    <source>
        <dbReference type="ARBA" id="ARBA00022679"/>
    </source>
</evidence>
<evidence type="ECO:0000313" key="5">
    <source>
        <dbReference type="EMBL" id="MBA8794943.1"/>
    </source>
</evidence>
<feature type="domain" description="Glycosyltransferase subfamily 4-like N-terminal" evidence="4">
    <location>
        <begin position="17"/>
        <end position="180"/>
    </location>
</feature>
<dbReference type="InterPro" id="IPR028098">
    <property type="entry name" value="Glyco_trans_4-like_N"/>
</dbReference>
<feature type="region of interest" description="Disordered" evidence="3">
    <location>
        <begin position="417"/>
        <end position="469"/>
    </location>
</feature>
<dbReference type="InterPro" id="IPR050194">
    <property type="entry name" value="Glycosyltransferase_grp1"/>
</dbReference>
<keyword evidence="6" id="KW-1185">Reference proteome</keyword>
<dbReference type="PANTHER" id="PTHR45947">
    <property type="entry name" value="SULFOQUINOVOSYL TRANSFERASE SQD2"/>
    <property type="match status" value="1"/>
</dbReference>
<evidence type="ECO:0000259" key="4">
    <source>
        <dbReference type="Pfam" id="PF13439"/>
    </source>
</evidence>
<dbReference type="SUPFAM" id="SSF53756">
    <property type="entry name" value="UDP-Glycosyltransferase/glycogen phosphorylase"/>
    <property type="match status" value="1"/>
</dbReference>
<protein>
    <submittedName>
        <fullName evidence="5">Phosphatidylinositol alpha-mannosyltransferase</fullName>
        <ecNumber evidence="5">2.4.1.345</ecNumber>
    </submittedName>
</protein>
<reference evidence="5 6" key="1">
    <citation type="submission" date="2020-07" db="EMBL/GenBank/DDBJ databases">
        <title>Sequencing the genomes of 1000 actinobacteria strains.</title>
        <authorList>
            <person name="Klenk H.-P."/>
        </authorList>
    </citation>
    <scope>NUCLEOTIDE SEQUENCE [LARGE SCALE GENOMIC DNA]</scope>
    <source>
        <strain evidence="5 6">DSM 100723</strain>
    </source>
</reference>
<dbReference type="EMBL" id="JACGWT010000004">
    <property type="protein sequence ID" value="MBA8794943.1"/>
    <property type="molecule type" value="Genomic_DNA"/>
</dbReference>
<evidence type="ECO:0000313" key="6">
    <source>
        <dbReference type="Proteomes" id="UP000523079"/>
    </source>
</evidence>
<gene>
    <name evidence="5" type="ORF">FHX74_002571</name>
</gene>
<keyword evidence="1 5" id="KW-0328">Glycosyltransferase</keyword>
<feature type="compositionally biased region" description="Basic residues" evidence="3">
    <location>
        <begin position="448"/>
        <end position="460"/>
    </location>
</feature>
<dbReference type="Gene3D" id="3.40.50.2000">
    <property type="entry name" value="Glycogen Phosphorylase B"/>
    <property type="match status" value="2"/>
</dbReference>
<accession>A0A7W3ITJ0</accession>
<sequence length="469" mass="49651">MTSRRIGLVCPYSLAVPGGVQNHVLGLAGHLTARGHHVEVFAPGSVEPARLAAFGLRGDQLTDAGRTVGIPYNGSVAPVNFGPLSLLRVHRWLRRGRFDLVHVHEPLTPSVAGWALVAARVPVVATFHTATPRSRTMGVAGALLRRTVDRIDAGIAVSATARQVVVQHLGRDARILPNGFRRADFGPRPAARRPGGPRIAFLGRLDEPRKGLEVLLGALPRLRTAHPGLEVVVAGQGHRPLPAWVQAPGRIDDPARAELLGSVDLFVAPHVARESFGIVLVEAMASGAAVVASDLPPFVDLLSGPERLGYQFAAGDADALAEAVLLALDEDRSELVRRARHATRRYDWTRVGAEVEAVYQDVLTGPRSPGPWTGIDPATVAEARWRLRLAARRGVGAPQAAALRLAARALLDQAAGAVDAEQPDRTPAADAADASAGDGRGSAPTPGRGRRAVRGHRSRRVSTAAGRTR</sequence>
<dbReference type="Proteomes" id="UP000523079">
    <property type="component" value="Unassembled WGS sequence"/>
</dbReference>
<dbReference type="GO" id="GO:0043750">
    <property type="term" value="F:phosphatidylinositol alpha-mannosyltransferase activity"/>
    <property type="evidence" value="ECO:0007669"/>
    <property type="project" value="UniProtKB-EC"/>
</dbReference>
<dbReference type="Pfam" id="PF13439">
    <property type="entry name" value="Glyco_transf_4"/>
    <property type="match status" value="1"/>
</dbReference>
<dbReference type="CDD" id="cd03801">
    <property type="entry name" value="GT4_PimA-like"/>
    <property type="match status" value="1"/>
</dbReference>
<dbReference type="GO" id="GO:1901137">
    <property type="term" value="P:carbohydrate derivative biosynthetic process"/>
    <property type="evidence" value="ECO:0007669"/>
    <property type="project" value="UniProtKB-ARBA"/>
</dbReference>
<evidence type="ECO:0000256" key="3">
    <source>
        <dbReference type="SAM" id="MobiDB-lite"/>
    </source>
</evidence>
<dbReference type="RefSeq" id="WP_182560570.1">
    <property type="nucleotide sequence ID" value="NZ_JACGWT010000004.1"/>
</dbReference>
<organism evidence="5 6">
    <name type="scientific">Microlunatus kandeliicorticis</name>
    <dbReference type="NCBI Taxonomy" id="1759536"/>
    <lineage>
        <taxon>Bacteria</taxon>
        <taxon>Bacillati</taxon>
        <taxon>Actinomycetota</taxon>
        <taxon>Actinomycetes</taxon>
        <taxon>Propionibacteriales</taxon>
        <taxon>Propionibacteriaceae</taxon>
        <taxon>Microlunatus</taxon>
    </lineage>
</organism>
<feature type="compositionally biased region" description="Low complexity" evidence="3">
    <location>
        <begin position="428"/>
        <end position="443"/>
    </location>
</feature>
<dbReference type="EC" id="2.4.1.345" evidence="5"/>
<comment type="caution">
    <text evidence="5">The sequence shown here is derived from an EMBL/GenBank/DDBJ whole genome shotgun (WGS) entry which is preliminary data.</text>
</comment>
<dbReference type="PANTHER" id="PTHR45947:SF3">
    <property type="entry name" value="SULFOQUINOVOSYL TRANSFERASE SQD2"/>
    <property type="match status" value="1"/>
</dbReference>